<evidence type="ECO:0000256" key="2">
    <source>
        <dbReference type="ARBA" id="ARBA00022737"/>
    </source>
</evidence>
<reference evidence="5 6" key="1">
    <citation type="journal article" date="2015" name="Genome Biol. Evol.">
        <title>The genome of winter moth (Operophtera brumata) provides a genomic perspective on sexual dimorphism and phenology.</title>
        <authorList>
            <person name="Derks M.F."/>
            <person name="Smit S."/>
            <person name="Salis L."/>
            <person name="Schijlen E."/>
            <person name="Bossers A."/>
            <person name="Mateman C."/>
            <person name="Pijl A.S."/>
            <person name="de Ridder D."/>
            <person name="Groenen M.A."/>
            <person name="Visser M.E."/>
            <person name="Megens H.J."/>
        </authorList>
    </citation>
    <scope>NUCLEOTIDE SEQUENCE [LARGE SCALE GENOMIC DNA]</scope>
    <source>
        <strain evidence="5">WM2013NL</strain>
        <tissue evidence="5">Head and thorax</tissue>
    </source>
</reference>
<keyword evidence="6" id="KW-1185">Reference proteome</keyword>
<keyword evidence="2" id="KW-0677">Repeat</keyword>
<organism evidence="5 6">
    <name type="scientific">Operophtera brumata</name>
    <name type="common">Winter moth</name>
    <name type="synonym">Phalaena brumata</name>
    <dbReference type="NCBI Taxonomy" id="104452"/>
    <lineage>
        <taxon>Eukaryota</taxon>
        <taxon>Metazoa</taxon>
        <taxon>Ecdysozoa</taxon>
        <taxon>Arthropoda</taxon>
        <taxon>Hexapoda</taxon>
        <taxon>Insecta</taxon>
        <taxon>Pterygota</taxon>
        <taxon>Neoptera</taxon>
        <taxon>Endopterygota</taxon>
        <taxon>Lepidoptera</taxon>
        <taxon>Glossata</taxon>
        <taxon>Ditrysia</taxon>
        <taxon>Geometroidea</taxon>
        <taxon>Geometridae</taxon>
        <taxon>Larentiinae</taxon>
        <taxon>Operophtera</taxon>
    </lineage>
</organism>
<feature type="compositionally biased region" description="Polar residues" evidence="4">
    <location>
        <begin position="1"/>
        <end position="10"/>
    </location>
</feature>
<evidence type="ECO:0000313" key="6">
    <source>
        <dbReference type="Proteomes" id="UP000037510"/>
    </source>
</evidence>
<comment type="subcellular location">
    <subcellularLocation>
        <location evidence="1">Nucleus</location>
    </subcellularLocation>
</comment>
<dbReference type="Proteomes" id="UP000037510">
    <property type="component" value="Unassembled WGS sequence"/>
</dbReference>
<dbReference type="AlphaFoldDB" id="A0A0L7LA29"/>
<feature type="compositionally biased region" description="Basic and acidic residues" evidence="4">
    <location>
        <begin position="57"/>
        <end position="72"/>
    </location>
</feature>
<dbReference type="STRING" id="104452.A0A0L7LA29"/>
<proteinExistence type="predicted"/>
<dbReference type="Pfam" id="PF13516">
    <property type="entry name" value="LRR_6"/>
    <property type="match status" value="3"/>
</dbReference>
<evidence type="ECO:0000256" key="4">
    <source>
        <dbReference type="SAM" id="MobiDB-lite"/>
    </source>
</evidence>
<dbReference type="GO" id="GO:0031297">
    <property type="term" value="P:replication fork processing"/>
    <property type="evidence" value="ECO:0007669"/>
    <property type="project" value="TreeGrafter"/>
</dbReference>
<dbReference type="PANTHER" id="PTHR46358:SF1">
    <property type="entry name" value="TONSOKU-LIKE PROTEIN"/>
    <property type="match status" value="1"/>
</dbReference>
<comment type="caution">
    <text evidence="5">The sequence shown here is derived from an EMBL/GenBank/DDBJ whole genome shotgun (WGS) entry which is preliminary data.</text>
</comment>
<dbReference type="InterPro" id="IPR001611">
    <property type="entry name" value="Leu-rich_rpt"/>
</dbReference>
<evidence type="ECO:0000256" key="3">
    <source>
        <dbReference type="ARBA" id="ARBA00023242"/>
    </source>
</evidence>
<dbReference type="GO" id="GO:0000724">
    <property type="term" value="P:double-strand break repair via homologous recombination"/>
    <property type="evidence" value="ECO:0007669"/>
    <property type="project" value="TreeGrafter"/>
</dbReference>
<evidence type="ECO:0000256" key="1">
    <source>
        <dbReference type="ARBA" id="ARBA00004123"/>
    </source>
</evidence>
<dbReference type="GO" id="GO:0043596">
    <property type="term" value="C:nuclear replication fork"/>
    <property type="evidence" value="ECO:0007669"/>
    <property type="project" value="TreeGrafter"/>
</dbReference>
<name>A0A0L7LA29_OPEBR</name>
<sequence>MEFPESSKTLFTEKMDNNHTRRKKFRVSDLSDNNSSDEQFQRNENVCPRFSPSETTRTSRELNDTLTRDSRQSMRKKWKTQSTLLKAGFQRKRDDIDQSSNSGSDTEFVRKDYSKKLTLSRKNSSENKRHPSGENFSYNSNGIHNDGFNIVQSMNPSIMQTMNVIQPINIVQSKNGRSVQTQILPPAAVKVQVEDKVLMISLKLDTINRLTISWLVEENSRLASPTGRHHPLRRDTWSVATPWEFVSSKTLTSTQIRPLFRALTHQTHITAVIISDNNLGDSGVKYLAECICTMKHLTHLDISRNNITHDGTKFILNLFENSKRPVCQSLEELDISSNPIGDNGFKNITKICEYVRLKVLKMNYCSITDHALTDNKQLNFDSIESIDMSNNDVKQPVVSCLMTSLNPNVVVDLELDNVGVGGNVVGCVASFLDSAKEKLLQRQPPVPAINLQGCQDIFKYSPDSDFQVWLPAIDFGRCIPEINVTPVSKTDQERNSFKMFSKTWLNCFKGRGVIEHCEGGVIKFTAR</sequence>
<accession>A0A0L7LA29</accession>
<keyword evidence="3" id="KW-0539">Nucleus</keyword>
<feature type="compositionally biased region" description="Polar residues" evidence="4">
    <location>
        <begin position="30"/>
        <end position="44"/>
    </location>
</feature>
<dbReference type="SUPFAM" id="SSF52047">
    <property type="entry name" value="RNI-like"/>
    <property type="match status" value="1"/>
</dbReference>
<dbReference type="PANTHER" id="PTHR46358">
    <property type="entry name" value="TONSOKU-LIKE PROTEIN"/>
    <property type="match status" value="1"/>
</dbReference>
<evidence type="ECO:0000313" key="5">
    <source>
        <dbReference type="EMBL" id="KOB72322.1"/>
    </source>
</evidence>
<dbReference type="EMBL" id="JTDY01002015">
    <property type="protein sequence ID" value="KOB72322.1"/>
    <property type="molecule type" value="Genomic_DNA"/>
</dbReference>
<dbReference type="Gene3D" id="3.80.10.10">
    <property type="entry name" value="Ribonuclease Inhibitor"/>
    <property type="match status" value="1"/>
</dbReference>
<feature type="compositionally biased region" description="Basic and acidic residues" evidence="4">
    <location>
        <begin position="123"/>
        <end position="132"/>
    </location>
</feature>
<protein>
    <submittedName>
        <fullName evidence="5">NF-kappa-B inhibitor-like protein 2</fullName>
    </submittedName>
</protein>
<feature type="region of interest" description="Disordered" evidence="4">
    <location>
        <begin position="1"/>
        <end position="141"/>
    </location>
</feature>
<dbReference type="InterPro" id="IPR032675">
    <property type="entry name" value="LRR_dom_sf"/>
</dbReference>
<dbReference type="InterPro" id="IPR052311">
    <property type="entry name" value="MMS22L-TONSL_complex_comp"/>
</dbReference>
<gene>
    <name evidence="5" type="ORF">OBRU01_12400</name>
</gene>